<dbReference type="SUPFAM" id="SSF47823">
    <property type="entry name" value="lambda integrase-like, N-terminal domain"/>
    <property type="match status" value="1"/>
</dbReference>
<dbReference type="InterPro" id="IPR011010">
    <property type="entry name" value="DNA_brk_join_enz"/>
</dbReference>
<dbReference type="InterPro" id="IPR052925">
    <property type="entry name" value="Phage_Integrase-like_Recomb"/>
</dbReference>
<evidence type="ECO:0000256" key="1">
    <source>
        <dbReference type="ARBA" id="ARBA00023125"/>
    </source>
</evidence>
<proteinExistence type="predicted"/>
<comment type="caution">
    <text evidence="3">The sequence shown here is derived from an EMBL/GenBank/DDBJ whole genome shotgun (WGS) entry which is preliminary data.</text>
</comment>
<dbReference type="SUPFAM" id="SSF56349">
    <property type="entry name" value="DNA breaking-rejoining enzymes"/>
    <property type="match status" value="1"/>
</dbReference>
<accession>A0A9P5YG94</accession>
<dbReference type="Gene3D" id="1.10.150.130">
    <property type="match status" value="1"/>
</dbReference>
<dbReference type="InterPro" id="IPR010998">
    <property type="entry name" value="Integrase_recombinase_N"/>
</dbReference>
<dbReference type="Proteomes" id="UP000807353">
    <property type="component" value="Unassembled WGS sequence"/>
</dbReference>
<dbReference type="GO" id="GO:0006310">
    <property type="term" value="P:DNA recombination"/>
    <property type="evidence" value="ECO:0007669"/>
    <property type="project" value="UniProtKB-KW"/>
</dbReference>
<dbReference type="InterPro" id="IPR013762">
    <property type="entry name" value="Integrase-like_cat_sf"/>
</dbReference>
<dbReference type="GO" id="GO:0003677">
    <property type="term" value="F:DNA binding"/>
    <property type="evidence" value="ECO:0007669"/>
    <property type="project" value="UniProtKB-KW"/>
</dbReference>
<keyword evidence="4" id="KW-1185">Reference proteome</keyword>
<organism evidence="3 4">
    <name type="scientific">Collybia nuda</name>
    <dbReference type="NCBI Taxonomy" id="64659"/>
    <lineage>
        <taxon>Eukaryota</taxon>
        <taxon>Fungi</taxon>
        <taxon>Dikarya</taxon>
        <taxon>Basidiomycota</taxon>
        <taxon>Agaricomycotina</taxon>
        <taxon>Agaricomycetes</taxon>
        <taxon>Agaricomycetidae</taxon>
        <taxon>Agaricales</taxon>
        <taxon>Tricholomatineae</taxon>
        <taxon>Clitocybaceae</taxon>
        <taxon>Collybia</taxon>
    </lineage>
</organism>
<evidence type="ECO:0000313" key="4">
    <source>
        <dbReference type="Proteomes" id="UP000807353"/>
    </source>
</evidence>
<evidence type="ECO:0008006" key="5">
    <source>
        <dbReference type="Google" id="ProtNLM"/>
    </source>
</evidence>
<reference evidence="3" key="1">
    <citation type="submission" date="2020-11" db="EMBL/GenBank/DDBJ databases">
        <authorList>
            <consortium name="DOE Joint Genome Institute"/>
            <person name="Ahrendt S."/>
            <person name="Riley R."/>
            <person name="Andreopoulos W."/>
            <person name="Labutti K."/>
            <person name="Pangilinan J."/>
            <person name="Ruiz-Duenas F.J."/>
            <person name="Barrasa J.M."/>
            <person name="Sanchez-Garcia M."/>
            <person name="Camarero S."/>
            <person name="Miyauchi S."/>
            <person name="Serrano A."/>
            <person name="Linde D."/>
            <person name="Babiker R."/>
            <person name="Drula E."/>
            <person name="Ayuso-Fernandez I."/>
            <person name="Pacheco R."/>
            <person name="Padilla G."/>
            <person name="Ferreira P."/>
            <person name="Barriuso J."/>
            <person name="Kellner H."/>
            <person name="Castanera R."/>
            <person name="Alfaro M."/>
            <person name="Ramirez L."/>
            <person name="Pisabarro A.G."/>
            <person name="Kuo A."/>
            <person name="Tritt A."/>
            <person name="Lipzen A."/>
            <person name="He G."/>
            <person name="Yan M."/>
            <person name="Ng V."/>
            <person name="Cullen D."/>
            <person name="Martin F."/>
            <person name="Rosso M.-N."/>
            <person name="Henrissat B."/>
            <person name="Hibbett D."/>
            <person name="Martinez A.T."/>
            <person name="Grigoriev I.V."/>
        </authorList>
    </citation>
    <scope>NUCLEOTIDE SEQUENCE</scope>
    <source>
        <strain evidence="3">CBS 247.69</strain>
    </source>
</reference>
<dbReference type="EMBL" id="MU150238">
    <property type="protein sequence ID" value="KAF9467105.1"/>
    <property type="molecule type" value="Genomic_DNA"/>
</dbReference>
<dbReference type="PANTHER" id="PTHR34605:SF4">
    <property type="entry name" value="DNA ADENINE METHYLTRANSFERASE"/>
    <property type="match status" value="1"/>
</dbReference>
<sequence>MSNLRQPLPKNNWKRTPLRPLVPADRRVLLWTTPHSLCAQASLDNKISLCLQEKIFTSLLQATSHGTWQSYGAGILRFTQFCDREELSEGLRMPASATLLSAFIADAIGTCTGECIRNWLNGLRLWHLFNRAEWHGKDCWVRSLQKSADKAGTPFKRPLRNPISSSHLSTLRENLDVTSPSGAATWAIALTAFWGCRHLGELLVSSPFSKDHDITRNARLSTSFVNGKKVISFHLPWTKTTGIAGGDCILTATDNLYCPVWALENHLKINKFANYDIPLFAFLSKGTWHTLTKDHFLCSTTEIFRQYNLDTVFGHSYRIGGSLELLAAGVAPEIVMKIGGWTSLCFMLYWRRLELIIPAAITRSWEARRKEFAKKIRITENMDNFEFL</sequence>
<keyword evidence="2" id="KW-0233">DNA recombination</keyword>
<dbReference type="AlphaFoldDB" id="A0A9P5YG94"/>
<keyword evidence="1" id="KW-0238">DNA-binding</keyword>
<evidence type="ECO:0000313" key="3">
    <source>
        <dbReference type="EMBL" id="KAF9467105.1"/>
    </source>
</evidence>
<name>A0A9P5YG94_9AGAR</name>
<dbReference type="Gene3D" id="1.10.443.10">
    <property type="entry name" value="Intergrase catalytic core"/>
    <property type="match status" value="1"/>
</dbReference>
<dbReference type="GO" id="GO:0015074">
    <property type="term" value="P:DNA integration"/>
    <property type="evidence" value="ECO:0007669"/>
    <property type="project" value="InterPro"/>
</dbReference>
<dbReference type="OrthoDB" id="3266428at2759"/>
<evidence type="ECO:0000256" key="2">
    <source>
        <dbReference type="ARBA" id="ARBA00023172"/>
    </source>
</evidence>
<gene>
    <name evidence="3" type="ORF">BDZ94DRAFT_1330040</name>
</gene>
<dbReference type="PANTHER" id="PTHR34605">
    <property type="entry name" value="PHAGE_INTEGRASE DOMAIN-CONTAINING PROTEIN"/>
    <property type="match status" value="1"/>
</dbReference>
<protein>
    <recommendedName>
        <fullName evidence="5">DNA breaking-rejoining enzyme</fullName>
    </recommendedName>
</protein>